<name>A0A3N4HST2_ASCIM</name>
<dbReference type="EMBL" id="ML119849">
    <property type="protein sequence ID" value="RPA72724.1"/>
    <property type="molecule type" value="Genomic_DNA"/>
</dbReference>
<dbReference type="AlphaFoldDB" id="A0A3N4HST2"/>
<accession>A0A3N4HST2</accession>
<reference evidence="1 2" key="1">
    <citation type="journal article" date="2018" name="Nat. Ecol. Evol.">
        <title>Pezizomycetes genomes reveal the molecular basis of ectomycorrhizal truffle lifestyle.</title>
        <authorList>
            <person name="Murat C."/>
            <person name="Payen T."/>
            <person name="Noel B."/>
            <person name="Kuo A."/>
            <person name="Morin E."/>
            <person name="Chen J."/>
            <person name="Kohler A."/>
            <person name="Krizsan K."/>
            <person name="Balestrini R."/>
            <person name="Da Silva C."/>
            <person name="Montanini B."/>
            <person name="Hainaut M."/>
            <person name="Levati E."/>
            <person name="Barry K.W."/>
            <person name="Belfiori B."/>
            <person name="Cichocki N."/>
            <person name="Clum A."/>
            <person name="Dockter R.B."/>
            <person name="Fauchery L."/>
            <person name="Guy J."/>
            <person name="Iotti M."/>
            <person name="Le Tacon F."/>
            <person name="Lindquist E.A."/>
            <person name="Lipzen A."/>
            <person name="Malagnac F."/>
            <person name="Mello A."/>
            <person name="Molinier V."/>
            <person name="Miyauchi S."/>
            <person name="Poulain J."/>
            <person name="Riccioni C."/>
            <person name="Rubini A."/>
            <person name="Sitrit Y."/>
            <person name="Splivallo R."/>
            <person name="Traeger S."/>
            <person name="Wang M."/>
            <person name="Zifcakova L."/>
            <person name="Wipf D."/>
            <person name="Zambonelli A."/>
            <person name="Paolocci F."/>
            <person name="Nowrousian M."/>
            <person name="Ottonello S."/>
            <person name="Baldrian P."/>
            <person name="Spatafora J.W."/>
            <person name="Henrissat B."/>
            <person name="Nagy L.G."/>
            <person name="Aury J.M."/>
            <person name="Wincker P."/>
            <person name="Grigoriev I.V."/>
            <person name="Bonfante P."/>
            <person name="Martin F.M."/>
        </authorList>
    </citation>
    <scope>NUCLEOTIDE SEQUENCE [LARGE SCALE GENOMIC DNA]</scope>
    <source>
        <strain evidence="1 2">RN42</strain>
    </source>
</reference>
<keyword evidence="2" id="KW-1185">Reference proteome</keyword>
<evidence type="ECO:0000313" key="2">
    <source>
        <dbReference type="Proteomes" id="UP000275078"/>
    </source>
</evidence>
<sequence>MTCWRIFRVEVSASTYQRHCRITSKQTIPITKPFTSLLRTKTPPRSRSQQSHLPPSLPLCTANRTCHGGSKMSHRGKPNPPGVPPCPMAHPFISDSPPNFRGLLCSDTSDKTDRSDSIPRFRNDVLTPSRNRVLCRWVTSGLDVGLVWAVA</sequence>
<protein>
    <submittedName>
        <fullName evidence="1">Uncharacterized protein</fullName>
    </submittedName>
</protein>
<dbReference type="Proteomes" id="UP000275078">
    <property type="component" value="Unassembled WGS sequence"/>
</dbReference>
<evidence type="ECO:0000313" key="1">
    <source>
        <dbReference type="EMBL" id="RPA72724.1"/>
    </source>
</evidence>
<organism evidence="1 2">
    <name type="scientific">Ascobolus immersus RN42</name>
    <dbReference type="NCBI Taxonomy" id="1160509"/>
    <lineage>
        <taxon>Eukaryota</taxon>
        <taxon>Fungi</taxon>
        <taxon>Dikarya</taxon>
        <taxon>Ascomycota</taxon>
        <taxon>Pezizomycotina</taxon>
        <taxon>Pezizomycetes</taxon>
        <taxon>Pezizales</taxon>
        <taxon>Ascobolaceae</taxon>
        <taxon>Ascobolus</taxon>
    </lineage>
</organism>
<proteinExistence type="predicted"/>
<gene>
    <name evidence="1" type="ORF">BJ508DRAFT_68527</name>
</gene>